<name>A0A9D4GKK3_DREPO</name>
<evidence type="ECO:0000313" key="2">
    <source>
        <dbReference type="Proteomes" id="UP000828390"/>
    </source>
</evidence>
<protein>
    <submittedName>
        <fullName evidence="1">Uncharacterized protein</fullName>
    </submittedName>
</protein>
<reference evidence="1" key="2">
    <citation type="submission" date="2020-11" db="EMBL/GenBank/DDBJ databases">
        <authorList>
            <person name="McCartney M.A."/>
            <person name="Auch B."/>
            <person name="Kono T."/>
            <person name="Mallez S."/>
            <person name="Becker A."/>
            <person name="Gohl D.M."/>
            <person name="Silverstein K.A.T."/>
            <person name="Koren S."/>
            <person name="Bechman K.B."/>
            <person name="Herman A."/>
            <person name="Abrahante J.E."/>
            <person name="Garbe J."/>
        </authorList>
    </citation>
    <scope>NUCLEOTIDE SEQUENCE</scope>
    <source>
        <strain evidence="1">Duluth1</strain>
        <tissue evidence="1">Whole animal</tissue>
    </source>
</reference>
<organism evidence="1 2">
    <name type="scientific">Dreissena polymorpha</name>
    <name type="common">Zebra mussel</name>
    <name type="synonym">Mytilus polymorpha</name>
    <dbReference type="NCBI Taxonomy" id="45954"/>
    <lineage>
        <taxon>Eukaryota</taxon>
        <taxon>Metazoa</taxon>
        <taxon>Spiralia</taxon>
        <taxon>Lophotrochozoa</taxon>
        <taxon>Mollusca</taxon>
        <taxon>Bivalvia</taxon>
        <taxon>Autobranchia</taxon>
        <taxon>Heteroconchia</taxon>
        <taxon>Euheterodonta</taxon>
        <taxon>Imparidentia</taxon>
        <taxon>Neoheterodontei</taxon>
        <taxon>Myida</taxon>
        <taxon>Dreissenoidea</taxon>
        <taxon>Dreissenidae</taxon>
        <taxon>Dreissena</taxon>
    </lineage>
</organism>
<evidence type="ECO:0000313" key="1">
    <source>
        <dbReference type="EMBL" id="KAH3817139.1"/>
    </source>
</evidence>
<reference evidence="1" key="1">
    <citation type="journal article" date="2019" name="bioRxiv">
        <title>The Genome of the Zebra Mussel, Dreissena polymorpha: A Resource for Invasive Species Research.</title>
        <authorList>
            <person name="McCartney M.A."/>
            <person name="Auch B."/>
            <person name="Kono T."/>
            <person name="Mallez S."/>
            <person name="Zhang Y."/>
            <person name="Obille A."/>
            <person name="Becker A."/>
            <person name="Abrahante J.E."/>
            <person name="Garbe J."/>
            <person name="Badalamenti J.P."/>
            <person name="Herman A."/>
            <person name="Mangelson H."/>
            <person name="Liachko I."/>
            <person name="Sullivan S."/>
            <person name="Sone E.D."/>
            <person name="Koren S."/>
            <person name="Silverstein K.A.T."/>
            <person name="Beckman K.B."/>
            <person name="Gohl D.M."/>
        </authorList>
    </citation>
    <scope>NUCLEOTIDE SEQUENCE</scope>
    <source>
        <strain evidence="1">Duluth1</strain>
        <tissue evidence="1">Whole animal</tissue>
    </source>
</reference>
<dbReference type="AlphaFoldDB" id="A0A9D4GKK3"/>
<accession>A0A9D4GKK3</accession>
<sequence length="74" mass="8401">MSSYRMKKGNGRKVAAYCGWGQVLCIQVCNILRNKFRLDWKVLSCTNNLTDTVRKIIPAFLVEVACGWCQGCLQ</sequence>
<comment type="caution">
    <text evidence="1">The sequence shown here is derived from an EMBL/GenBank/DDBJ whole genome shotgun (WGS) entry which is preliminary data.</text>
</comment>
<keyword evidence="2" id="KW-1185">Reference proteome</keyword>
<dbReference type="Proteomes" id="UP000828390">
    <property type="component" value="Unassembled WGS sequence"/>
</dbReference>
<proteinExistence type="predicted"/>
<gene>
    <name evidence="1" type="ORF">DPMN_118668</name>
</gene>
<dbReference type="EMBL" id="JAIWYP010000005">
    <property type="protein sequence ID" value="KAH3817139.1"/>
    <property type="molecule type" value="Genomic_DNA"/>
</dbReference>